<sequence>MTKVEKLRLTERVQGEVAALRVENLLCRQYLAKSAAAFSPTNFNRFRDMLHGAWWLIALEAYDDAKRLLDALCEVDDDFYWMFEWLASTFATRAWLYSQQGNTEASQADAEAVCRWLARDPNAKPLRVAEYHKALERCDIWYTPAENDSSVKSSASMLCTALTLLVLYQQMAQARAEPEEAQGYAERITVALALLKQKLTSTSR</sequence>
<evidence type="ECO:0000313" key="2">
    <source>
        <dbReference type="Proteomes" id="UP000520814"/>
    </source>
</evidence>
<organism evidence="1 2">
    <name type="scientific">Armatimonas rosea</name>
    <dbReference type="NCBI Taxonomy" id="685828"/>
    <lineage>
        <taxon>Bacteria</taxon>
        <taxon>Bacillati</taxon>
        <taxon>Armatimonadota</taxon>
        <taxon>Armatimonadia</taxon>
        <taxon>Armatimonadales</taxon>
        <taxon>Armatimonadaceae</taxon>
        <taxon>Armatimonas</taxon>
    </lineage>
</organism>
<gene>
    <name evidence="1" type="ORF">HNQ39_000379</name>
</gene>
<evidence type="ECO:0000313" key="1">
    <source>
        <dbReference type="EMBL" id="MBB6048617.1"/>
    </source>
</evidence>
<proteinExistence type="predicted"/>
<dbReference type="AlphaFoldDB" id="A0A7W9W5J1"/>
<keyword evidence="2" id="KW-1185">Reference proteome</keyword>
<protein>
    <submittedName>
        <fullName evidence="1">Uncharacterized protein</fullName>
    </submittedName>
</protein>
<name>A0A7W9W5J1_ARMRO</name>
<reference evidence="1 2" key="1">
    <citation type="submission" date="2020-08" db="EMBL/GenBank/DDBJ databases">
        <title>Genomic Encyclopedia of Type Strains, Phase IV (KMG-IV): sequencing the most valuable type-strain genomes for metagenomic binning, comparative biology and taxonomic classification.</title>
        <authorList>
            <person name="Goeker M."/>
        </authorList>
    </citation>
    <scope>NUCLEOTIDE SEQUENCE [LARGE SCALE GENOMIC DNA]</scope>
    <source>
        <strain evidence="1 2">DSM 23562</strain>
    </source>
</reference>
<dbReference type="Proteomes" id="UP000520814">
    <property type="component" value="Unassembled WGS sequence"/>
</dbReference>
<accession>A0A7W9W5J1</accession>
<comment type="caution">
    <text evidence="1">The sequence shown here is derived from an EMBL/GenBank/DDBJ whole genome shotgun (WGS) entry which is preliminary data.</text>
</comment>
<dbReference type="EMBL" id="JACHGW010000001">
    <property type="protein sequence ID" value="MBB6048617.1"/>
    <property type="molecule type" value="Genomic_DNA"/>
</dbReference>